<dbReference type="InterPro" id="IPR001683">
    <property type="entry name" value="PX_dom"/>
</dbReference>
<dbReference type="SMART" id="SM00312">
    <property type="entry name" value="PX"/>
    <property type="match status" value="1"/>
</dbReference>
<evidence type="ECO:0000259" key="6">
    <source>
        <dbReference type="PROSITE" id="PS50192"/>
    </source>
</evidence>
<organism evidence="8 9">
    <name type="scientific">Thecamonas trahens ATCC 50062</name>
    <dbReference type="NCBI Taxonomy" id="461836"/>
    <lineage>
        <taxon>Eukaryota</taxon>
        <taxon>Apusozoa</taxon>
        <taxon>Apusomonadida</taxon>
        <taxon>Apusomonadidae</taxon>
        <taxon>Thecamonas</taxon>
    </lineage>
</organism>
<comment type="subcellular location">
    <subcellularLocation>
        <location evidence="1">Membrane</location>
    </subcellularLocation>
</comment>
<dbReference type="GO" id="GO:0000149">
    <property type="term" value="F:SNARE binding"/>
    <property type="evidence" value="ECO:0007669"/>
    <property type="project" value="TreeGrafter"/>
</dbReference>
<dbReference type="Pfam" id="PF00787">
    <property type="entry name" value="PX"/>
    <property type="match status" value="1"/>
</dbReference>
<dbReference type="PANTHER" id="PTHR19957">
    <property type="entry name" value="SYNTAXIN"/>
    <property type="match status" value="1"/>
</dbReference>
<dbReference type="PANTHER" id="PTHR19957:SF124">
    <property type="entry name" value="SYNTAXIN-8"/>
    <property type="match status" value="1"/>
</dbReference>
<dbReference type="OrthoDB" id="428895at2759"/>
<dbReference type="SUPFAM" id="SSF58038">
    <property type="entry name" value="SNARE fusion complex"/>
    <property type="match status" value="1"/>
</dbReference>
<evidence type="ECO:0000313" key="8">
    <source>
        <dbReference type="EMBL" id="KNC50410.1"/>
    </source>
</evidence>
<dbReference type="PROSITE" id="PS50195">
    <property type="entry name" value="PX"/>
    <property type="match status" value="1"/>
</dbReference>
<evidence type="ECO:0000256" key="4">
    <source>
        <dbReference type="ARBA" id="ARBA00023136"/>
    </source>
</evidence>
<dbReference type="InterPro" id="IPR041875">
    <property type="entry name" value="Syntaxin-8_SNARE"/>
</dbReference>
<dbReference type="GO" id="GO:0035091">
    <property type="term" value="F:phosphatidylinositol binding"/>
    <property type="evidence" value="ECO:0007669"/>
    <property type="project" value="InterPro"/>
</dbReference>
<keyword evidence="4" id="KW-0472">Membrane</keyword>
<dbReference type="GO" id="GO:0005484">
    <property type="term" value="F:SNAP receptor activity"/>
    <property type="evidence" value="ECO:0007669"/>
    <property type="project" value="TreeGrafter"/>
</dbReference>
<protein>
    <submittedName>
        <fullName evidence="8">SNARE complex subunit</fullName>
    </submittedName>
</protein>
<feature type="domain" description="T-SNARE coiled-coil homology" evidence="6">
    <location>
        <begin position="273"/>
        <end position="335"/>
    </location>
</feature>
<dbReference type="eggNOG" id="KOG3202">
    <property type="taxonomic scope" value="Eukaryota"/>
</dbReference>
<feature type="domain" description="PX" evidence="7">
    <location>
        <begin position="1"/>
        <end position="110"/>
    </location>
</feature>
<dbReference type="InterPro" id="IPR045242">
    <property type="entry name" value="Syntaxin"/>
</dbReference>
<proteinExistence type="predicted"/>
<dbReference type="GO" id="GO:0006886">
    <property type="term" value="P:intracellular protein transport"/>
    <property type="evidence" value="ECO:0007669"/>
    <property type="project" value="TreeGrafter"/>
</dbReference>
<feature type="coiled-coil region" evidence="5">
    <location>
        <begin position="311"/>
        <end position="338"/>
    </location>
</feature>
<dbReference type="SMART" id="SM00397">
    <property type="entry name" value="t_SNARE"/>
    <property type="match status" value="1"/>
</dbReference>
<evidence type="ECO:0000256" key="5">
    <source>
        <dbReference type="SAM" id="Coils"/>
    </source>
</evidence>
<dbReference type="SUPFAM" id="SSF64268">
    <property type="entry name" value="PX domain"/>
    <property type="match status" value="1"/>
</dbReference>
<evidence type="ECO:0000256" key="3">
    <source>
        <dbReference type="ARBA" id="ARBA00023054"/>
    </source>
</evidence>
<keyword evidence="2" id="KW-0813">Transport</keyword>
<evidence type="ECO:0000259" key="7">
    <source>
        <dbReference type="PROSITE" id="PS50195"/>
    </source>
</evidence>
<evidence type="ECO:0000256" key="1">
    <source>
        <dbReference type="ARBA" id="ARBA00004370"/>
    </source>
</evidence>
<dbReference type="GO" id="GO:0048278">
    <property type="term" value="P:vesicle docking"/>
    <property type="evidence" value="ECO:0007669"/>
    <property type="project" value="TreeGrafter"/>
</dbReference>
<dbReference type="GO" id="GO:0031201">
    <property type="term" value="C:SNARE complex"/>
    <property type="evidence" value="ECO:0007669"/>
    <property type="project" value="TreeGrafter"/>
</dbReference>
<keyword evidence="9" id="KW-1185">Reference proteome</keyword>
<evidence type="ECO:0000256" key="2">
    <source>
        <dbReference type="ARBA" id="ARBA00022448"/>
    </source>
</evidence>
<sequence>MDDLELSIKIVDVKKGSGPTRYAIEVTNSTETWTFLRRYSELADLNSALKAAKMTVPAFPGKKLGFGNKSDGFVAKRRAGLEAYLVGLLRVVGIRSNAAFRAAMELDSKSPDTVVTANAKESWLALYRALVGGCDEMASLLGQMRTASAKGQDTERLNTNLRVRINRLAEGIATLRTELDSGNLSITGREAMRRKDLLSQLTIRKAEMIEELQSVRASAGVGGAPPTSGAAGRSALFAGASSSRKPPPTKWGVAGETEETVDLDNRDLINLQKKIMENQDQGLDQLSDIMARQIQLANAIGQEVDHQNLMLDHLNDHVESTQASIDRENKNIIKLKRKI</sequence>
<dbReference type="Gene3D" id="1.20.5.110">
    <property type="match status" value="1"/>
</dbReference>
<dbReference type="CDD" id="cd06093">
    <property type="entry name" value="PX_domain"/>
    <property type="match status" value="1"/>
</dbReference>
<dbReference type="Gene3D" id="3.30.1520.10">
    <property type="entry name" value="Phox-like domain"/>
    <property type="match status" value="1"/>
</dbReference>
<reference evidence="8 9" key="1">
    <citation type="submission" date="2010-05" db="EMBL/GenBank/DDBJ databases">
        <title>The Genome Sequence of Thecamonas trahens ATCC 50062.</title>
        <authorList>
            <consortium name="The Broad Institute Genome Sequencing Platform"/>
            <person name="Russ C."/>
            <person name="Cuomo C."/>
            <person name="Shea T."/>
            <person name="Young S.K."/>
            <person name="Zeng Q."/>
            <person name="Koehrsen M."/>
            <person name="Haas B."/>
            <person name="Borodovsky M."/>
            <person name="Guigo R."/>
            <person name="Alvarado L."/>
            <person name="Berlin A."/>
            <person name="Bochicchio J."/>
            <person name="Borenstein D."/>
            <person name="Chapman S."/>
            <person name="Chen Z."/>
            <person name="Freedman E."/>
            <person name="Gellesch M."/>
            <person name="Goldberg J."/>
            <person name="Griggs A."/>
            <person name="Gujja S."/>
            <person name="Heilman E."/>
            <person name="Heiman D."/>
            <person name="Hepburn T."/>
            <person name="Howarth C."/>
            <person name="Jen D."/>
            <person name="Larson L."/>
            <person name="Mehta T."/>
            <person name="Park D."/>
            <person name="Pearson M."/>
            <person name="Roberts A."/>
            <person name="Saif S."/>
            <person name="Shenoy N."/>
            <person name="Sisk P."/>
            <person name="Stolte C."/>
            <person name="Sykes S."/>
            <person name="Thomson T."/>
            <person name="Walk T."/>
            <person name="White J."/>
            <person name="Yandava C."/>
            <person name="Burger G."/>
            <person name="Gray M.W."/>
            <person name="Holland P.W.H."/>
            <person name="King N."/>
            <person name="Lang F.B.F."/>
            <person name="Roger A.J."/>
            <person name="Ruiz-Trillo I."/>
            <person name="Lander E."/>
            <person name="Nusbaum C."/>
        </authorList>
    </citation>
    <scope>NUCLEOTIDE SEQUENCE [LARGE SCALE GENOMIC DNA]</scope>
    <source>
        <strain evidence="8 9">ATCC 50062</strain>
    </source>
</reference>
<dbReference type="GeneID" id="25565968"/>
<dbReference type="AlphaFoldDB" id="A0A0L0DDW6"/>
<dbReference type="GO" id="GO:0006906">
    <property type="term" value="P:vesicle fusion"/>
    <property type="evidence" value="ECO:0007669"/>
    <property type="project" value="TreeGrafter"/>
</dbReference>
<gene>
    <name evidence="8" type="ORF">AMSG_06901</name>
</gene>
<dbReference type="RefSeq" id="XP_013756952.1">
    <property type="nucleotide sequence ID" value="XM_013901498.1"/>
</dbReference>
<dbReference type="PROSITE" id="PS50192">
    <property type="entry name" value="T_SNARE"/>
    <property type="match status" value="1"/>
</dbReference>
<name>A0A0L0DDW6_THETB</name>
<dbReference type="CDD" id="cd15852">
    <property type="entry name" value="SNARE_Syntaxin8"/>
    <property type="match status" value="1"/>
</dbReference>
<dbReference type="STRING" id="461836.A0A0L0DDW6"/>
<dbReference type="EMBL" id="GL349461">
    <property type="protein sequence ID" value="KNC50410.1"/>
    <property type="molecule type" value="Genomic_DNA"/>
</dbReference>
<evidence type="ECO:0000313" key="9">
    <source>
        <dbReference type="Proteomes" id="UP000054408"/>
    </source>
</evidence>
<dbReference type="OMA" id="QASVRSW"/>
<dbReference type="InterPro" id="IPR000727">
    <property type="entry name" value="T_SNARE_dom"/>
</dbReference>
<accession>A0A0L0DDW6</accession>
<dbReference type="GO" id="GO:0012505">
    <property type="term" value="C:endomembrane system"/>
    <property type="evidence" value="ECO:0007669"/>
    <property type="project" value="TreeGrafter"/>
</dbReference>
<dbReference type="InterPro" id="IPR036871">
    <property type="entry name" value="PX_dom_sf"/>
</dbReference>
<dbReference type="Proteomes" id="UP000054408">
    <property type="component" value="Unassembled WGS sequence"/>
</dbReference>
<keyword evidence="3 5" id="KW-0175">Coiled coil</keyword>